<dbReference type="EMBL" id="DWUU01000021">
    <property type="protein sequence ID" value="HJD41925.1"/>
    <property type="molecule type" value="Genomic_DNA"/>
</dbReference>
<feature type="transmembrane region" description="Helical" evidence="6">
    <location>
        <begin position="271"/>
        <end position="296"/>
    </location>
</feature>
<feature type="transmembrane region" description="Helical" evidence="6">
    <location>
        <begin position="234"/>
        <end position="259"/>
    </location>
</feature>
<organism evidence="7 8">
    <name type="scientific">Candidatus Mediterraneibacter quadrami</name>
    <dbReference type="NCBI Taxonomy" id="2838684"/>
    <lineage>
        <taxon>Bacteria</taxon>
        <taxon>Bacillati</taxon>
        <taxon>Bacillota</taxon>
        <taxon>Clostridia</taxon>
        <taxon>Lachnospirales</taxon>
        <taxon>Lachnospiraceae</taxon>
        <taxon>Mediterraneibacter</taxon>
    </lineage>
</organism>
<dbReference type="AlphaFoldDB" id="A0A9D2U5Y1"/>
<reference evidence="7" key="1">
    <citation type="journal article" date="2021" name="PeerJ">
        <title>Extensive microbial diversity within the chicken gut microbiome revealed by metagenomics and culture.</title>
        <authorList>
            <person name="Gilroy R."/>
            <person name="Ravi A."/>
            <person name="Getino M."/>
            <person name="Pursley I."/>
            <person name="Horton D.L."/>
            <person name="Alikhan N.F."/>
            <person name="Baker D."/>
            <person name="Gharbi K."/>
            <person name="Hall N."/>
            <person name="Watson M."/>
            <person name="Adriaenssens E.M."/>
            <person name="Foster-Nyarko E."/>
            <person name="Jarju S."/>
            <person name="Secka A."/>
            <person name="Antonio M."/>
            <person name="Oren A."/>
            <person name="Chaudhuri R.R."/>
            <person name="La Ragione R."/>
            <person name="Hildebrand F."/>
            <person name="Pallen M.J."/>
        </authorList>
    </citation>
    <scope>NUCLEOTIDE SEQUENCE</scope>
    <source>
        <strain evidence="7">ChiBcec15-3976</strain>
    </source>
</reference>
<evidence type="ECO:0000256" key="4">
    <source>
        <dbReference type="ARBA" id="ARBA00022989"/>
    </source>
</evidence>
<keyword evidence="2" id="KW-0813">Transport</keyword>
<dbReference type="InterPro" id="IPR000175">
    <property type="entry name" value="Na/ntran_symport"/>
</dbReference>
<sequence length="454" mass="48728">MAAKRNISEDKFNNKWGFIISCIGSAVGMANIWMFPYRIGEFGGAAFLIPYLIFVVLIGFSGVIGEMAFGRAMHSGPLGAFRKAFEMRFSDKSGSDAGSRKGSAAGTVTGLIPVIGSLGIAIGYSVIIGWILKFLADAVTGSIVNDEDPSQVFTVLSQNFGSIPWHLLGLILVLICMSFGIARGIEKVNKIMMPAFYVLFLFLAIRVAFLDGAAEGYAYLFKPDWSAMSNPKTWVYAMGQAFFSLSVAGSGTVVYGSYLKSDVDIVSSAKYVAIFDTFAALLSGLVIIPAVFAYGMEPNSGPGLLFITIPTVIRSIPFGQVFALLFFLAVLFAGATSLINLLESPAEALQSRFGWSRKASLALVGTVTAAVGIFVEGDILSPWMDTISIYVIPLGALLAGITMFWICGKTFARNAVQLGRNRTLGRWFEPMTKYVFCGVALVVYVLGIFFGGIG</sequence>
<evidence type="ECO:0000313" key="7">
    <source>
        <dbReference type="EMBL" id="HJD41925.1"/>
    </source>
</evidence>
<proteinExistence type="predicted"/>
<dbReference type="PROSITE" id="PS50267">
    <property type="entry name" value="NA_NEUROTRAN_SYMP_3"/>
    <property type="match status" value="1"/>
</dbReference>
<dbReference type="InterPro" id="IPR037272">
    <property type="entry name" value="SNS_sf"/>
</dbReference>
<comment type="caution">
    <text evidence="7">The sequence shown here is derived from an EMBL/GenBank/DDBJ whole genome shotgun (WGS) entry which is preliminary data.</text>
</comment>
<evidence type="ECO:0000256" key="5">
    <source>
        <dbReference type="ARBA" id="ARBA00023136"/>
    </source>
</evidence>
<feature type="transmembrane region" description="Helical" evidence="6">
    <location>
        <begin position="110"/>
        <end position="132"/>
    </location>
</feature>
<feature type="transmembrane region" description="Helical" evidence="6">
    <location>
        <begin position="359"/>
        <end position="375"/>
    </location>
</feature>
<feature type="transmembrane region" description="Helical" evidence="6">
    <location>
        <begin position="16"/>
        <end position="36"/>
    </location>
</feature>
<comment type="subcellular location">
    <subcellularLocation>
        <location evidence="1">Membrane</location>
        <topology evidence="1">Multi-pass membrane protein</topology>
    </subcellularLocation>
</comment>
<evidence type="ECO:0000256" key="1">
    <source>
        <dbReference type="ARBA" id="ARBA00004141"/>
    </source>
</evidence>
<evidence type="ECO:0000313" key="8">
    <source>
        <dbReference type="Proteomes" id="UP000823909"/>
    </source>
</evidence>
<feature type="transmembrane region" description="Helical" evidence="6">
    <location>
        <begin position="42"/>
        <end position="64"/>
    </location>
</feature>
<dbReference type="Proteomes" id="UP000823909">
    <property type="component" value="Unassembled WGS sequence"/>
</dbReference>
<dbReference type="GO" id="GO:0016020">
    <property type="term" value="C:membrane"/>
    <property type="evidence" value="ECO:0007669"/>
    <property type="project" value="UniProtKB-SubCell"/>
</dbReference>
<feature type="transmembrane region" description="Helical" evidence="6">
    <location>
        <begin position="433"/>
        <end position="453"/>
    </location>
</feature>
<dbReference type="InterPro" id="IPR047218">
    <property type="entry name" value="YocR/YhdH-like"/>
</dbReference>
<feature type="transmembrane region" description="Helical" evidence="6">
    <location>
        <begin position="387"/>
        <end position="412"/>
    </location>
</feature>
<keyword evidence="4 6" id="KW-1133">Transmembrane helix</keyword>
<name>A0A9D2U5Y1_9FIRM</name>
<feature type="transmembrane region" description="Helical" evidence="6">
    <location>
        <begin position="194"/>
        <end position="214"/>
    </location>
</feature>
<dbReference type="PANTHER" id="PTHR42948:SF1">
    <property type="entry name" value="TRANSPORTER"/>
    <property type="match status" value="1"/>
</dbReference>
<dbReference type="PRINTS" id="PR00176">
    <property type="entry name" value="NANEUSMPORT"/>
</dbReference>
<evidence type="ECO:0000256" key="2">
    <source>
        <dbReference type="ARBA" id="ARBA00022448"/>
    </source>
</evidence>
<dbReference type="CDD" id="cd10336">
    <property type="entry name" value="SLC6sbd_Tyt1-Like"/>
    <property type="match status" value="1"/>
</dbReference>
<reference evidence="7" key="2">
    <citation type="submission" date="2021-04" db="EMBL/GenBank/DDBJ databases">
        <authorList>
            <person name="Gilroy R."/>
        </authorList>
    </citation>
    <scope>NUCLEOTIDE SEQUENCE</scope>
    <source>
        <strain evidence="7">ChiBcec15-3976</strain>
    </source>
</reference>
<evidence type="ECO:0000256" key="6">
    <source>
        <dbReference type="SAM" id="Phobius"/>
    </source>
</evidence>
<keyword evidence="5 6" id="KW-0472">Membrane</keyword>
<feature type="transmembrane region" description="Helical" evidence="6">
    <location>
        <begin position="316"/>
        <end position="339"/>
    </location>
</feature>
<accession>A0A9D2U5Y1</accession>
<protein>
    <submittedName>
        <fullName evidence="7">Sodium-dependent transporter</fullName>
    </submittedName>
</protein>
<dbReference type="SUPFAM" id="SSF161070">
    <property type="entry name" value="SNF-like"/>
    <property type="match status" value="1"/>
</dbReference>
<feature type="transmembrane region" description="Helical" evidence="6">
    <location>
        <begin position="163"/>
        <end position="182"/>
    </location>
</feature>
<dbReference type="Pfam" id="PF00209">
    <property type="entry name" value="SNF"/>
    <property type="match status" value="2"/>
</dbReference>
<gene>
    <name evidence="7" type="ORF">H9910_02795</name>
</gene>
<evidence type="ECO:0000256" key="3">
    <source>
        <dbReference type="ARBA" id="ARBA00022692"/>
    </source>
</evidence>
<keyword evidence="3 6" id="KW-0812">Transmembrane</keyword>
<dbReference type="NCBIfam" id="NF037979">
    <property type="entry name" value="Na_transp"/>
    <property type="match status" value="1"/>
</dbReference>
<dbReference type="PANTHER" id="PTHR42948">
    <property type="entry name" value="TRANSPORTER"/>
    <property type="match status" value="1"/>
</dbReference>